<dbReference type="KEGG" id="sre:PTSG_06974"/>
<name>F2UFC4_SALR5</name>
<keyword evidence="1" id="KW-0812">Transmembrane</keyword>
<evidence type="ECO:0000313" key="3">
    <source>
        <dbReference type="Proteomes" id="UP000007799"/>
    </source>
</evidence>
<dbReference type="GO" id="GO:0006614">
    <property type="term" value="P:SRP-dependent cotranslational protein targeting to membrane"/>
    <property type="evidence" value="ECO:0007669"/>
    <property type="project" value="InterPro"/>
</dbReference>
<dbReference type="InterPro" id="IPR009779">
    <property type="entry name" value="SSR3"/>
</dbReference>
<dbReference type="InParanoid" id="F2UFC4"/>
<dbReference type="Proteomes" id="UP000007799">
    <property type="component" value="Unassembled WGS sequence"/>
</dbReference>
<dbReference type="Pfam" id="PF07074">
    <property type="entry name" value="TRAP-gamma"/>
    <property type="match status" value="1"/>
</dbReference>
<evidence type="ECO:0000313" key="2">
    <source>
        <dbReference type="EMBL" id="EGD75324.1"/>
    </source>
</evidence>
<keyword evidence="3" id="KW-1185">Reference proteome</keyword>
<dbReference type="EMBL" id="GL832971">
    <property type="protein sequence ID" value="EGD75324.1"/>
    <property type="molecule type" value="Genomic_DNA"/>
</dbReference>
<proteinExistence type="predicted"/>
<dbReference type="GO" id="GO:0016020">
    <property type="term" value="C:membrane"/>
    <property type="evidence" value="ECO:0007669"/>
    <property type="project" value="InterPro"/>
</dbReference>
<feature type="transmembrane region" description="Helical" evidence="1">
    <location>
        <begin position="30"/>
        <end position="54"/>
    </location>
</feature>
<protein>
    <submittedName>
        <fullName evidence="2">Uncharacterized protein</fullName>
    </submittedName>
</protein>
<keyword evidence="1" id="KW-0472">Membrane</keyword>
<dbReference type="GeneID" id="16072939"/>
<dbReference type="STRING" id="946362.F2UFC4"/>
<gene>
    <name evidence="2" type="ORF">PTSG_06974</name>
</gene>
<organism evidence="3">
    <name type="scientific">Salpingoeca rosetta (strain ATCC 50818 / BSB-021)</name>
    <dbReference type="NCBI Taxonomy" id="946362"/>
    <lineage>
        <taxon>Eukaryota</taxon>
        <taxon>Choanoflagellata</taxon>
        <taxon>Craspedida</taxon>
        <taxon>Salpingoecidae</taxon>
        <taxon>Salpingoeca</taxon>
    </lineage>
</organism>
<sequence>MAKNGNGKRKGSDIDLDKIIAAKKQQQTPLSFYVTAGLLNAIVPVFLFATVLMLDVISNAIVVVIGIAVTVASLQYAYQNVSRKLMDKIALKRREAAHKLVLQERKQGKGQGLDVDSM</sequence>
<dbReference type="AlphaFoldDB" id="F2UFC4"/>
<accession>F2UFC4</accession>
<feature type="transmembrane region" description="Helical" evidence="1">
    <location>
        <begin position="60"/>
        <end position="78"/>
    </location>
</feature>
<keyword evidence="1" id="KW-1133">Transmembrane helix</keyword>
<reference evidence="2" key="1">
    <citation type="submission" date="2009-08" db="EMBL/GenBank/DDBJ databases">
        <title>Annotation of Salpingoeca rosetta.</title>
        <authorList>
            <consortium name="The Broad Institute Genome Sequencing Platform"/>
            <person name="Russ C."/>
            <person name="Cuomo C."/>
            <person name="Burger G."/>
            <person name="Gray M.W."/>
            <person name="Holland P.W.H."/>
            <person name="King N."/>
            <person name="Lang F.B.F."/>
            <person name="Roger A.J."/>
            <person name="Ruiz-Trillo I."/>
            <person name="Young S.K."/>
            <person name="Zeng Q."/>
            <person name="Gargeya S."/>
            <person name="Alvarado L."/>
            <person name="Berlin A."/>
            <person name="Chapman S.B."/>
            <person name="Chen Z."/>
            <person name="Freedman E."/>
            <person name="Gellesch M."/>
            <person name="Goldberg J."/>
            <person name="Griggs A."/>
            <person name="Gujja S."/>
            <person name="Heilman E."/>
            <person name="Heiman D."/>
            <person name="Howarth C."/>
            <person name="Mehta T."/>
            <person name="Neiman D."/>
            <person name="Pearson M."/>
            <person name="Roberts A."/>
            <person name="Saif S."/>
            <person name="Shea T."/>
            <person name="Shenoy N."/>
            <person name="Sisk P."/>
            <person name="Stolte C."/>
            <person name="Sykes S."/>
            <person name="White J."/>
            <person name="Yandava C."/>
            <person name="Haas B."/>
            <person name="Nusbaum C."/>
            <person name="Birren B."/>
        </authorList>
    </citation>
    <scope>NUCLEOTIDE SEQUENCE [LARGE SCALE GENOMIC DNA]</scope>
    <source>
        <strain evidence="2">ATCC 50818</strain>
    </source>
</reference>
<dbReference type="RefSeq" id="XP_004992377.1">
    <property type="nucleotide sequence ID" value="XM_004992320.1"/>
</dbReference>
<evidence type="ECO:0000256" key="1">
    <source>
        <dbReference type="SAM" id="Phobius"/>
    </source>
</evidence>